<gene>
    <name evidence="1" type="ORF">TVAG_349590</name>
</gene>
<evidence type="ECO:0000313" key="1">
    <source>
        <dbReference type="EMBL" id="EAY06106.1"/>
    </source>
</evidence>
<name>A2EMN6_TRIV3</name>
<keyword evidence="2" id="KW-1185">Reference proteome</keyword>
<dbReference type="InterPro" id="IPR016024">
    <property type="entry name" value="ARM-type_fold"/>
</dbReference>
<protein>
    <submittedName>
        <fullName evidence="1">Uncharacterized protein</fullName>
    </submittedName>
</protein>
<dbReference type="RefSeq" id="XP_001318329.1">
    <property type="nucleotide sequence ID" value="XM_001318294.1"/>
</dbReference>
<proteinExistence type="predicted"/>
<dbReference type="SUPFAM" id="SSF48371">
    <property type="entry name" value="ARM repeat"/>
    <property type="match status" value="1"/>
</dbReference>
<dbReference type="KEGG" id="tva:4763981"/>
<dbReference type="EMBL" id="DS113432">
    <property type="protein sequence ID" value="EAY06106.1"/>
    <property type="molecule type" value="Genomic_DNA"/>
</dbReference>
<dbReference type="VEuPathDB" id="TrichDB:TVAG_349590"/>
<dbReference type="Proteomes" id="UP000001542">
    <property type="component" value="Unassembled WGS sequence"/>
</dbReference>
<sequence length="479" mass="55853">MDEEYKDQLPQTIEDKVSNDGTEERILAFQNEFQDIFPKLADSFHLKDPKSFDYYTKQLLSIMTPENQDIFEFILDSDLLSFIISILAGPFSPFTCNSLQLLESILNDSRIGTYEIIINDKEMPGIVHENLLSDDIDIIGFTLVLINKLFEKSKEFQLECPFNMEMEYVKSIQRFPELTQQLIYTFTTIIKLTINGSQLYDSILVSRMILTQNHDISGIIDEYSHRLKEENEIFDIINFDDFVIDFLLPIAAIKIKEIDENDEEQKVLLTNSYSALNFLYVLTEILYSTKGVIEESAIELRQSMIKCIFCINWDILLTNQWPENHLILIMKLATFVIENHHRFIESFASSQIIDSIPRYIEHGSYDLRFSTLKFVEKLFKTVIRTEAEKVIGDLICPEFAELLSEFIQNDIPEFQKVVIFVVSEFCEKAEILGKLDLLQIFDNQDVYDSLDELIDNGELAFYVNNIIQFVESSRVLWEK</sequence>
<reference evidence="1" key="2">
    <citation type="journal article" date="2007" name="Science">
        <title>Draft genome sequence of the sexually transmitted pathogen Trichomonas vaginalis.</title>
        <authorList>
            <person name="Carlton J.M."/>
            <person name="Hirt R.P."/>
            <person name="Silva J.C."/>
            <person name="Delcher A.L."/>
            <person name="Schatz M."/>
            <person name="Zhao Q."/>
            <person name="Wortman J.R."/>
            <person name="Bidwell S.L."/>
            <person name="Alsmark U.C.M."/>
            <person name="Besteiro S."/>
            <person name="Sicheritz-Ponten T."/>
            <person name="Noel C.J."/>
            <person name="Dacks J.B."/>
            <person name="Foster P.G."/>
            <person name="Simillion C."/>
            <person name="Van de Peer Y."/>
            <person name="Miranda-Saavedra D."/>
            <person name="Barton G.J."/>
            <person name="Westrop G.D."/>
            <person name="Mueller S."/>
            <person name="Dessi D."/>
            <person name="Fiori P.L."/>
            <person name="Ren Q."/>
            <person name="Paulsen I."/>
            <person name="Zhang H."/>
            <person name="Bastida-Corcuera F.D."/>
            <person name="Simoes-Barbosa A."/>
            <person name="Brown M.T."/>
            <person name="Hayes R.D."/>
            <person name="Mukherjee M."/>
            <person name="Okumura C.Y."/>
            <person name="Schneider R."/>
            <person name="Smith A.J."/>
            <person name="Vanacova S."/>
            <person name="Villalvazo M."/>
            <person name="Haas B.J."/>
            <person name="Pertea M."/>
            <person name="Feldblyum T.V."/>
            <person name="Utterback T.R."/>
            <person name="Shu C.L."/>
            <person name="Osoegawa K."/>
            <person name="de Jong P.J."/>
            <person name="Hrdy I."/>
            <person name="Horvathova L."/>
            <person name="Zubacova Z."/>
            <person name="Dolezal P."/>
            <person name="Malik S.B."/>
            <person name="Logsdon J.M. Jr."/>
            <person name="Henze K."/>
            <person name="Gupta A."/>
            <person name="Wang C.C."/>
            <person name="Dunne R.L."/>
            <person name="Upcroft J.A."/>
            <person name="Upcroft P."/>
            <person name="White O."/>
            <person name="Salzberg S.L."/>
            <person name="Tang P."/>
            <person name="Chiu C.-H."/>
            <person name="Lee Y.-S."/>
            <person name="Embley T.M."/>
            <person name="Coombs G.H."/>
            <person name="Mottram J.C."/>
            <person name="Tachezy J."/>
            <person name="Fraser-Liggett C.M."/>
            <person name="Johnson P.J."/>
        </authorList>
    </citation>
    <scope>NUCLEOTIDE SEQUENCE [LARGE SCALE GENOMIC DNA]</scope>
    <source>
        <strain evidence="1">G3</strain>
    </source>
</reference>
<dbReference type="AlphaFoldDB" id="A2EMN6"/>
<reference evidence="1" key="1">
    <citation type="submission" date="2006-10" db="EMBL/GenBank/DDBJ databases">
        <authorList>
            <person name="Amadeo P."/>
            <person name="Zhao Q."/>
            <person name="Wortman J."/>
            <person name="Fraser-Liggett C."/>
            <person name="Carlton J."/>
        </authorList>
    </citation>
    <scope>NUCLEOTIDE SEQUENCE</scope>
    <source>
        <strain evidence="1">G3</strain>
    </source>
</reference>
<dbReference type="InParanoid" id="A2EMN6"/>
<accession>A2EMN6</accession>
<dbReference type="VEuPathDB" id="TrichDB:TVAGG3_0810340"/>
<organism evidence="1 2">
    <name type="scientific">Trichomonas vaginalis (strain ATCC PRA-98 / G3)</name>
    <dbReference type="NCBI Taxonomy" id="412133"/>
    <lineage>
        <taxon>Eukaryota</taxon>
        <taxon>Metamonada</taxon>
        <taxon>Parabasalia</taxon>
        <taxon>Trichomonadida</taxon>
        <taxon>Trichomonadidae</taxon>
        <taxon>Trichomonas</taxon>
    </lineage>
</organism>
<evidence type="ECO:0000313" key="2">
    <source>
        <dbReference type="Proteomes" id="UP000001542"/>
    </source>
</evidence>